<comment type="caution">
    <text evidence="3">The sequence shown here is derived from an EMBL/GenBank/DDBJ whole genome shotgun (WGS) entry which is preliminary data.</text>
</comment>
<organism evidence="3 4">
    <name type="scientific">Spodoptera exigua</name>
    <name type="common">Beet armyworm</name>
    <name type="synonym">Noctua fulgens</name>
    <dbReference type="NCBI Taxonomy" id="7107"/>
    <lineage>
        <taxon>Eukaryota</taxon>
        <taxon>Metazoa</taxon>
        <taxon>Ecdysozoa</taxon>
        <taxon>Arthropoda</taxon>
        <taxon>Hexapoda</taxon>
        <taxon>Insecta</taxon>
        <taxon>Pterygota</taxon>
        <taxon>Neoptera</taxon>
        <taxon>Endopterygota</taxon>
        <taxon>Lepidoptera</taxon>
        <taxon>Glossata</taxon>
        <taxon>Ditrysia</taxon>
        <taxon>Noctuoidea</taxon>
        <taxon>Noctuidae</taxon>
        <taxon>Amphipyrinae</taxon>
        <taxon>Spodoptera</taxon>
    </lineage>
</organism>
<protein>
    <recommendedName>
        <fullName evidence="2">PiggyBac transposable element-derived protein domain-containing protein</fullName>
    </recommendedName>
</protein>
<accession>A0A835G8F2</accession>
<dbReference type="Pfam" id="PF13843">
    <property type="entry name" value="DDE_Tnp_1_7"/>
    <property type="match status" value="2"/>
</dbReference>
<gene>
    <name evidence="3" type="ORF">HW555_011026</name>
</gene>
<feature type="compositionally biased region" description="Low complexity" evidence="1">
    <location>
        <begin position="118"/>
        <end position="129"/>
    </location>
</feature>
<proteinExistence type="predicted"/>
<feature type="compositionally biased region" description="Basic and acidic residues" evidence="1">
    <location>
        <begin position="97"/>
        <end position="110"/>
    </location>
</feature>
<dbReference type="AlphaFoldDB" id="A0A835G8F2"/>
<evidence type="ECO:0000259" key="2">
    <source>
        <dbReference type="Pfam" id="PF13843"/>
    </source>
</evidence>
<dbReference type="InterPro" id="IPR029526">
    <property type="entry name" value="PGBD"/>
</dbReference>
<reference evidence="3" key="1">
    <citation type="submission" date="2020-08" db="EMBL/GenBank/DDBJ databases">
        <title>Spodoptera exigua strain:BAW_Kor-Di-RS1 Genome sequencing and assembly.</title>
        <authorList>
            <person name="Kim J."/>
            <person name="Nam H.Y."/>
            <person name="Kwon M."/>
            <person name="Choi J.H."/>
            <person name="Cho S.R."/>
            <person name="Kim G.-H."/>
        </authorList>
    </citation>
    <scope>NUCLEOTIDE SEQUENCE</scope>
    <source>
        <strain evidence="3">BAW_Kor-Di-RS1</strain>
        <tissue evidence="3">Whole-body</tissue>
    </source>
</reference>
<dbReference type="PANTHER" id="PTHR46599:SF3">
    <property type="entry name" value="PIGGYBAC TRANSPOSABLE ELEMENT-DERIVED PROTEIN 4"/>
    <property type="match status" value="1"/>
</dbReference>
<keyword evidence="4" id="KW-1185">Reference proteome</keyword>
<sequence>MTIFTTSYHIPIKISIQRPSASLFHRLSSIQNSFKLTQWTEDSICTIANKVCKFSLYRQVASLAALTHMDRNRGDEQILAWLMEKGLEDIEDPSFRADDIESDRGSEHSHHSTNTEQSSSEGEGEVSSISPGNQLCYVGKDGCTKWNYNPLRSNVRTRAHNIVEKQPGVKLVAKNANTIMDCFLLFVSEEMLTDIVRFTNIHINKIRDQFSRERDCKEIDIVELKAFIGILYMAGIKKMNHLNLKEMWDEDGTAPDIFRAAMSRNRFLLLMRAIRFDDINSRSERSKYDNIAPILVKRLSQDILNTGRNITADNYFTSIPLADELLAARTTIVAIRKLYFFLHSPSVSNTYNVSPFRMFHKSPKQRAQQKNIVCQFTGTGTSPRGSSKRLNTSSYGIQAMTITLQNKGATTAASINHGVLSSISLSTGATNVQE</sequence>
<feature type="region of interest" description="Disordered" evidence="1">
    <location>
        <begin position="97"/>
        <end position="129"/>
    </location>
</feature>
<feature type="domain" description="PiggyBac transposable element-derived protein" evidence="2">
    <location>
        <begin position="180"/>
        <end position="294"/>
    </location>
</feature>
<evidence type="ECO:0000313" key="4">
    <source>
        <dbReference type="Proteomes" id="UP000648187"/>
    </source>
</evidence>
<dbReference type="PANTHER" id="PTHR46599">
    <property type="entry name" value="PIGGYBAC TRANSPOSABLE ELEMENT-DERIVED PROTEIN 4"/>
    <property type="match status" value="1"/>
</dbReference>
<feature type="non-terminal residue" evidence="3">
    <location>
        <position position="434"/>
    </location>
</feature>
<evidence type="ECO:0000256" key="1">
    <source>
        <dbReference type="SAM" id="MobiDB-lite"/>
    </source>
</evidence>
<feature type="domain" description="PiggyBac transposable element-derived protein" evidence="2">
    <location>
        <begin position="295"/>
        <end position="378"/>
    </location>
</feature>
<evidence type="ECO:0000313" key="3">
    <source>
        <dbReference type="EMBL" id="KAF9409672.1"/>
    </source>
</evidence>
<dbReference type="EMBL" id="JACKWZ010000303">
    <property type="protein sequence ID" value="KAF9409672.1"/>
    <property type="molecule type" value="Genomic_DNA"/>
</dbReference>
<dbReference type="Proteomes" id="UP000648187">
    <property type="component" value="Unassembled WGS sequence"/>
</dbReference>
<name>A0A835G8F2_SPOEX</name>